<evidence type="ECO:0000256" key="4">
    <source>
        <dbReference type="ARBA" id="ARBA00023004"/>
    </source>
</evidence>
<evidence type="ECO:0000313" key="7">
    <source>
        <dbReference type="EMBL" id="MBF4764462.1"/>
    </source>
</evidence>
<proteinExistence type="inferred from homology"/>
<evidence type="ECO:0000313" key="8">
    <source>
        <dbReference type="Proteomes" id="UP000640489"/>
    </source>
</evidence>
<sequence length="407" mass="42387">MADGLVIDPGPALLAGVLDGPGLAAHRRRAGELRRVTGEDVARAAEAAGLRGRGGAAFPFARKLRTVLDQPGRRPVVVVNLSEGEPLSAKDHALALVAPHLVLDGALSVARAIGARRTHVVLPGDRPAVRLSVLDALEQRDDTGSVRCHVASPRFVAGQEQAVLELVSGRENLPVTAWRPAAVSGVGGRPTLLSNAETWAQLGFLLQHGLDAYRRSGTVDEPGTTLLTVSAPGRPRHVREAEHGRAMGDVVPELGHPAGADLVLLGGFHGSWVPRDELARTPVSVEGLRSRGHALGAGVVQLLGVEECPVRRTTEIVRTLAGESAGRCGPCRLGLPALWAALEDLGAGRSDAAEVERLATLVTGRGACAHPDGTSRLVRSLLSVTPEEVAAHARGVCTLTDAMCPAP</sequence>
<feature type="domain" description="NADH-ubiquinone oxidoreductase 51kDa subunit iron-sulphur binding" evidence="6">
    <location>
        <begin position="310"/>
        <end position="355"/>
    </location>
</feature>
<dbReference type="EMBL" id="JADKPN010000009">
    <property type="protein sequence ID" value="MBF4764462.1"/>
    <property type="molecule type" value="Genomic_DNA"/>
</dbReference>
<gene>
    <name evidence="7" type="ORF">ISU07_15115</name>
</gene>
<evidence type="ECO:0000256" key="1">
    <source>
        <dbReference type="ARBA" id="ARBA00007523"/>
    </source>
</evidence>
<dbReference type="SMART" id="SM00928">
    <property type="entry name" value="NADH_4Fe-4S"/>
    <property type="match status" value="1"/>
</dbReference>
<dbReference type="PANTHER" id="PTHR43578:SF3">
    <property type="entry name" value="NADH-QUINONE OXIDOREDUCTASE SUBUNIT F"/>
    <property type="match status" value="1"/>
</dbReference>
<dbReference type="Proteomes" id="UP000640489">
    <property type="component" value="Unassembled WGS sequence"/>
</dbReference>
<dbReference type="GO" id="GO:0046872">
    <property type="term" value="F:metal ion binding"/>
    <property type="evidence" value="ECO:0007669"/>
    <property type="project" value="UniProtKB-KW"/>
</dbReference>
<evidence type="ECO:0000256" key="2">
    <source>
        <dbReference type="ARBA" id="ARBA00022485"/>
    </source>
</evidence>
<dbReference type="Pfam" id="PF01512">
    <property type="entry name" value="Complex1_51K"/>
    <property type="match status" value="1"/>
</dbReference>
<dbReference type="GO" id="GO:0051539">
    <property type="term" value="F:4 iron, 4 sulfur cluster binding"/>
    <property type="evidence" value="ECO:0007669"/>
    <property type="project" value="UniProtKB-KW"/>
</dbReference>
<comment type="caution">
    <text evidence="7">The sequence shown here is derived from an EMBL/GenBank/DDBJ whole genome shotgun (WGS) entry which is preliminary data.</text>
</comment>
<dbReference type="PANTHER" id="PTHR43578">
    <property type="entry name" value="NADH-QUINONE OXIDOREDUCTASE SUBUNIT F"/>
    <property type="match status" value="1"/>
</dbReference>
<organism evidence="7 8">
    <name type="scientific">Nocardioides islandensis</name>
    <dbReference type="NCBI Taxonomy" id="433663"/>
    <lineage>
        <taxon>Bacteria</taxon>
        <taxon>Bacillati</taxon>
        <taxon>Actinomycetota</taxon>
        <taxon>Actinomycetes</taxon>
        <taxon>Propionibacteriales</taxon>
        <taxon>Nocardioidaceae</taxon>
        <taxon>Nocardioides</taxon>
    </lineage>
</organism>
<keyword evidence="3" id="KW-0479">Metal-binding</keyword>
<dbReference type="Gene3D" id="3.40.50.11540">
    <property type="entry name" value="NADH-ubiquinone oxidoreductase 51kDa subunit"/>
    <property type="match status" value="1"/>
</dbReference>
<dbReference type="Pfam" id="PF10589">
    <property type="entry name" value="NADH_4Fe-4S"/>
    <property type="match status" value="1"/>
</dbReference>
<keyword evidence="2" id="KW-0004">4Fe-4S</keyword>
<accession>A0A930VDB9</accession>
<reference evidence="7" key="1">
    <citation type="submission" date="2020-11" db="EMBL/GenBank/DDBJ databases">
        <title>Nocardioides sp. nov., isolated from Soil of Cynanchum wilfordii Hemsley rhizosphere.</title>
        <authorList>
            <person name="Lee J.-S."/>
            <person name="Suh M.K."/>
            <person name="Kim J.-S."/>
        </authorList>
    </citation>
    <scope>NUCLEOTIDE SEQUENCE</scope>
    <source>
        <strain evidence="7">KCTC 19275</strain>
    </source>
</reference>
<dbReference type="SUPFAM" id="SSF140490">
    <property type="entry name" value="Nqo1C-terminal domain-like"/>
    <property type="match status" value="1"/>
</dbReference>
<dbReference type="InterPro" id="IPR037207">
    <property type="entry name" value="Nuop51_4Fe4S-bd_sf"/>
</dbReference>
<evidence type="ECO:0000256" key="5">
    <source>
        <dbReference type="ARBA" id="ARBA00023014"/>
    </source>
</evidence>
<dbReference type="RefSeq" id="WP_194707650.1">
    <property type="nucleotide sequence ID" value="NZ_JADKPN010000009.1"/>
</dbReference>
<evidence type="ECO:0000256" key="3">
    <source>
        <dbReference type="ARBA" id="ARBA00022723"/>
    </source>
</evidence>
<dbReference type="InterPro" id="IPR037225">
    <property type="entry name" value="Nuo51_FMN-bd_sf"/>
</dbReference>
<dbReference type="SUPFAM" id="SSF142019">
    <property type="entry name" value="Nqo1 FMN-binding domain-like"/>
    <property type="match status" value="1"/>
</dbReference>
<keyword evidence="4" id="KW-0408">Iron</keyword>
<dbReference type="Gene3D" id="1.20.1440.230">
    <property type="entry name" value="NADH-ubiquinone oxidoreductase 51kDa subunit, iron-sulphur binding domain"/>
    <property type="match status" value="1"/>
</dbReference>
<dbReference type="InterPro" id="IPR011538">
    <property type="entry name" value="Nuo51_FMN-bd"/>
</dbReference>
<dbReference type="Gene3D" id="3.10.20.600">
    <property type="match status" value="1"/>
</dbReference>
<name>A0A930VDB9_9ACTN</name>
<comment type="similarity">
    <text evidence="1">Belongs to the complex I 51 kDa subunit family.</text>
</comment>
<protein>
    <submittedName>
        <fullName evidence="7">NADH-quinone oxidoreductase subunit F</fullName>
    </submittedName>
</protein>
<dbReference type="InterPro" id="IPR019575">
    <property type="entry name" value="Nuop51_4Fe4S-bd"/>
</dbReference>
<keyword evidence="8" id="KW-1185">Reference proteome</keyword>
<dbReference type="AlphaFoldDB" id="A0A930VDB9"/>
<evidence type="ECO:0000259" key="6">
    <source>
        <dbReference type="SMART" id="SM00928"/>
    </source>
</evidence>
<keyword evidence="5" id="KW-0411">Iron-sulfur</keyword>